<reference evidence="2 3" key="1">
    <citation type="submission" date="2016-08" db="EMBL/GenBank/DDBJ databases">
        <title>Complete genome sequence of Fictibacillus arsenicus G25-54, a strain with toxicity to nematodes and a potential arsenic-resistance activity.</title>
        <authorList>
            <person name="Zheng Z."/>
        </authorList>
    </citation>
    <scope>NUCLEOTIDE SEQUENCE [LARGE SCALE GENOMIC DNA]</scope>
    <source>
        <strain evidence="2 3">G25-54</strain>
    </source>
</reference>
<feature type="domain" description="STAS" evidence="1">
    <location>
        <begin position="165"/>
        <end position="276"/>
    </location>
</feature>
<dbReference type="InterPro" id="IPR051932">
    <property type="entry name" value="Bact_StressResp_Reg"/>
</dbReference>
<dbReference type="Gene3D" id="3.30.750.24">
    <property type="entry name" value="STAS domain"/>
    <property type="match status" value="1"/>
</dbReference>
<keyword evidence="3" id="KW-1185">Reference proteome</keyword>
<dbReference type="InterPro" id="IPR002645">
    <property type="entry name" value="STAS_dom"/>
</dbReference>
<dbReference type="STRING" id="255247.ABE41_003280"/>
<protein>
    <submittedName>
        <fullName evidence="2">Anti-anti-sigma factor</fullName>
    </submittedName>
</protein>
<dbReference type="SUPFAM" id="SSF52091">
    <property type="entry name" value="SpoIIaa-like"/>
    <property type="match status" value="1"/>
</dbReference>
<gene>
    <name evidence="2" type="ORF">ABE41_003280</name>
</gene>
<sequence>MRRVKAVESTLTVANYLKENADLLANKIVDDIIKKFGFQVPPNDIVQAKKVYAEFLEFLSESIDCKEGSVPDKLVEWSRDNGKKTAAKHNRISDILIRYPDTRMVFADFIMDISLEHGLGTKDVVLILKRVHHMLDVSLNETVLAFERRSEELLLNAKKELRELSTPIVPIQDGLAVLPLIGSIDTDRTEHLMNGVLPKIPEMNIERLIIDFSGIVAIDTEVAANIFNVYRVLGLLGIDVLVTGLRPELAINAVSEGIDFTSIKTFASVKQAIESIRSYS</sequence>
<evidence type="ECO:0000259" key="1">
    <source>
        <dbReference type="PROSITE" id="PS50801"/>
    </source>
</evidence>
<proteinExistence type="predicted"/>
<evidence type="ECO:0000313" key="2">
    <source>
        <dbReference type="EMBL" id="ANX11015.1"/>
    </source>
</evidence>
<evidence type="ECO:0000313" key="3">
    <source>
        <dbReference type="Proteomes" id="UP000077412"/>
    </source>
</evidence>
<dbReference type="PANTHER" id="PTHR33745">
    <property type="entry name" value="RSBT ANTAGONIST PROTEIN RSBS-RELATED"/>
    <property type="match status" value="1"/>
</dbReference>
<organism evidence="2 3">
    <name type="scientific">Fictibacillus arsenicus</name>
    <dbReference type="NCBI Taxonomy" id="255247"/>
    <lineage>
        <taxon>Bacteria</taxon>
        <taxon>Bacillati</taxon>
        <taxon>Bacillota</taxon>
        <taxon>Bacilli</taxon>
        <taxon>Bacillales</taxon>
        <taxon>Fictibacillaceae</taxon>
        <taxon>Fictibacillus</taxon>
    </lineage>
</organism>
<dbReference type="PANTHER" id="PTHR33745:SF8">
    <property type="entry name" value="BLUE-LIGHT PHOTORECEPTOR"/>
    <property type="match status" value="1"/>
</dbReference>
<dbReference type="CDD" id="cd07041">
    <property type="entry name" value="STAS_RsbR_RsbS_like"/>
    <property type="match status" value="1"/>
</dbReference>
<dbReference type="Pfam" id="PF01740">
    <property type="entry name" value="STAS"/>
    <property type="match status" value="1"/>
</dbReference>
<dbReference type="KEGG" id="far:ABE41_003280"/>
<dbReference type="OrthoDB" id="2677458at2"/>
<name>A0A1B1Z0U2_9BACL</name>
<dbReference type="PROSITE" id="PS50801">
    <property type="entry name" value="STAS"/>
    <property type="match status" value="1"/>
</dbReference>
<dbReference type="InterPro" id="IPR036513">
    <property type="entry name" value="STAS_dom_sf"/>
</dbReference>
<dbReference type="EMBL" id="CP016761">
    <property type="protein sequence ID" value="ANX11015.1"/>
    <property type="molecule type" value="Genomic_DNA"/>
</dbReference>
<dbReference type="Proteomes" id="UP000077412">
    <property type="component" value="Chromosome"/>
</dbReference>
<accession>A0A1B1Z0U2</accession>
<dbReference type="AlphaFoldDB" id="A0A1B1Z0U2"/>